<comment type="caution">
    <text evidence="2">The sequence shown here is derived from an EMBL/GenBank/DDBJ whole genome shotgun (WGS) entry which is preliminary data.</text>
</comment>
<evidence type="ECO:0000313" key="2">
    <source>
        <dbReference type="EMBL" id="GBG35214.1"/>
    </source>
</evidence>
<feature type="non-terminal residue" evidence="2">
    <location>
        <position position="124"/>
    </location>
</feature>
<keyword evidence="3" id="KW-1185">Reference proteome</keyword>
<evidence type="ECO:0000256" key="1">
    <source>
        <dbReference type="SAM" id="MobiDB-lite"/>
    </source>
</evidence>
<dbReference type="InParanoid" id="A0A2R5H433"/>
<organism evidence="2 3">
    <name type="scientific">Hondaea fermentalgiana</name>
    <dbReference type="NCBI Taxonomy" id="2315210"/>
    <lineage>
        <taxon>Eukaryota</taxon>
        <taxon>Sar</taxon>
        <taxon>Stramenopiles</taxon>
        <taxon>Bigyra</taxon>
        <taxon>Labyrinthulomycetes</taxon>
        <taxon>Thraustochytrida</taxon>
        <taxon>Thraustochytriidae</taxon>
        <taxon>Hondaea</taxon>
    </lineage>
</organism>
<protein>
    <submittedName>
        <fullName evidence="2">Uncharacterized protein</fullName>
    </submittedName>
</protein>
<gene>
    <name evidence="2" type="ORF">FCC1311_114372</name>
</gene>
<sequence>MSVFPLRRGCLLTSLLMVLAYAGFMSLETAYMIHDFHVLAVIESEYAYEDITTPSPDDVHTFAERGSEYAHENNTTSSPWSSITPSQSEVSHQASVGTRWVTLLDGSVSPRAFKRHMFTKHQNG</sequence>
<accession>A0A2R5H433</accession>
<feature type="compositionally biased region" description="Low complexity" evidence="1">
    <location>
        <begin position="75"/>
        <end position="88"/>
    </location>
</feature>
<name>A0A2R5H433_9STRA</name>
<dbReference type="Proteomes" id="UP000241890">
    <property type="component" value="Unassembled WGS sequence"/>
</dbReference>
<proteinExistence type="predicted"/>
<dbReference type="AlphaFoldDB" id="A0A2R5H433"/>
<dbReference type="EMBL" id="BEYU01000441">
    <property type="protein sequence ID" value="GBG35214.1"/>
    <property type="molecule type" value="Genomic_DNA"/>
</dbReference>
<feature type="region of interest" description="Disordered" evidence="1">
    <location>
        <begin position="66"/>
        <end position="90"/>
    </location>
</feature>
<evidence type="ECO:0000313" key="3">
    <source>
        <dbReference type="Proteomes" id="UP000241890"/>
    </source>
</evidence>
<reference evidence="2 3" key="1">
    <citation type="submission" date="2017-12" db="EMBL/GenBank/DDBJ databases">
        <title>Sequencing, de novo assembly and annotation of complete genome of a new Thraustochytrid species, strain FCC1311.</title>
        <authorList>
            <person name="Sedici K."/>
            <person name="Godart F."/>
            <person name="Aiese Cigliano R."/>
            <person name="Sanseverino W."/>
            <person name="Barakat M."/>
            <person name="Ortet P."/>
            <person name="Marechal E."/>
            <person name="Cagnac O."/>
            <person name="Amato A."/>
        </authorList>
    </citation>
    <scope>NUCLEOTIDE SEQUENCE [LARGE SCALE GENOMIC DNA]</scope>
</reference>